<sequence>MPHNLVDRGVAYINAAYNGNNEPWLQELTKVFLEDFPRTTLDRRFTSEARYEESVSLLRKELEKWMDARGGRTAKAYSEESKNRSDSSKPADVMETMETKDTTHSERGSQSDGDQITANKLIPQ</sequence>
<evidence type="ECO:0000313" key="2">
    <source>
        <dbReference type="EMBL" id="KAK0436071.1"/>
    </source>
</evidence>
<feature type="region of interest" description="Disordered" evidence="1">
    <location>
        <begin position="69"/>
        <end position="124"/>
    </location>
</feature>
<dbReference type="GeneID" id="85354097"/>
<feature type="compositionally biased region" description="Basic and acidic residues" evidence="1">
    <location>
        <begin position="97"/>
        <end position="109"/>
    </location>
</feature>
<comment type="caution">
    <text evidence="2">The sequence shown here is derived from an EMBL/GenBank/DDBJ whole genome shotgun (WGS) entry which is preliminary data.</text>
</comment>
<dbReference type="RefSeq" id="XP_060322178.1">
    <property type="nucleotide sequence ID" value="XM_060470549.1"/>
</dbReference>
<accession>A0AA39J4M9</accession>
<feature type="compositionally biased region" description="Basic and acidic residues" evidence="1">
    <location>
        <begin position="77"/>
        <end position="89"/>
    </location>
</feature>
<name>A0AA39J4M9_ARMTA</name>
<evidence type="ECO:0000256" key="1">
    <source>
        <dbReference type="SAM" id="MobiDB-lite"/>
    </source>
</evidence>
<reference evidence="2" key="1">
    <citation type="submission" date="2023-06" db="EMBL/GenBank/DDBJ databases">
        <authorList>
            <consortium name="Lawrence Berkeley National Laboratory"/>
            <person name="Ahrendt S."/>
            <person name="Sahu N."/>
            <person name="Indic B."/>
            <person name="Wong-Bajracharya J."/>
            <person name="Merenyi Z."/>
            <person name="Ke H.-M."/>
            <person name="Monk M."/>
            <person name="Kocsube S."/>
            <person name="Drula E."/>
            <person name="Lipzen A."/>
            <person name="Balint B."/>
            <person name="Henrissat B."/>
            <person name="Andreopoulos B."/>
            <person name="Martin F.M."/>
            <person name="Harder C.B."/>
            <person name="Rigling D."/>
            <person name="Ford K.L."/>
            <person name="Foster G.D."/>
            <person name="Pangilinan J."/>
            <person name="Papanicolaou A."/>
            <person name="Barry K."/>
            <person name="LaButti K."/>
            <person name="Viragh M."/>
            <person name="Koriabine M."/>
            <person name="Yan M."/>
            <person name="Riley R."/>
            <person name="Champramary S."/>
            <person name="Plett K.L."/>
            <person name="Tsai I.J."/>
            <person name="Slot J."/>
            <person name="Sipos G."/>
            <person name="Plett J."/>
            <person name="Nagy L.G."/>
            <person name="Grigoriev I.V."/>
        </authorList>
    </citation>
    <scope>NUCLEOTIDE SEQUENCE</scope>
    <source>
        <strain evidence="2">CCBAS 213</strain>
    </source>
</reference>
<dbReference type="Proteomes" id="UP001175211">
    <property type="component" value="Unassembled WGS sequence"/>
</dbReference>
<proteinExistence type="predicted"/>
<dbReference type="AlphaFoldDB" id="A0AA39J4M9"/>
<organism evidence="2 3">
    <name type="scientific">Armillaria tabescens</name>
    <name type="common">Ringless honey mushroom</name>
    <name type="synonym">Agaricus tabescens</name>
    <dbReference type="NCBI Taxonomy" id="1929756"/>
    <lineage>
        <taxon>Eukaryota</taxon>
        <taxon>Fungi</taxon>
        <taxon>Dikarya</taxon>
        <taxon>Basidiomycota</taxon>
        <taxon>Agaricomycotina</taxon>
        <taxon>Agaricomycetes</taxon>
        <taxon>Agaricomycetidae</taxon>
        <taxon>Agaricales</taxon>
        <taxon>Marasmiineae</taxon>
        <taxon>Physalacriaceae</taxon>
        <taxon>Desarmillaria</taxon>
    </lineage>
</organism>
<protein>
    <submittedName>
        <fullName evidence="2">Uncharacterized protein</fullName>
    </submittedName>
</protein>
<dbReference type="EMBL" id="JAUEPS010000132">
    <property type="protein sequence ID" value="KAK0436071.1"/>
    <property type="molecule type" value="Genomic_DNA"/>
</dbReference>
<keyword evidence="3" id="KW-1185">Reference proteome</keyword>
<evidence type="ECO:0000313" key="3">
    <source>
        <dbReference type="Proteomes" id="UP001175211"/>
    </source>
</evidence>
<gene>
    <name evidence="2" type="ORF">EV420DRAFT_1487664</name>
</gene>